<organism evidence="2 3">
    <name type="scientific">Virgisporangium aliadipatigenens</name>
    <dbReference type="NCBI Taxonomy" id="741659"/>
    <lineage>
        <taxon>Bacteria</taxon>
        <taxon>Bacillati</taxon>
        <taxon>Actinomycetota</taxon>
        <taxon>Actinomycetes</taxon>
        <taxon>Micromonosporales</taxon>
        <taxon>Micromonosporaceae</taxon>
        <taxon>Virgisporangium</taxon>
    </lineage>
</organism>
<comment type="caution">
    <text evidence="2">The sequence shown here is derived from an EMBL/GenBank/DDBJ whole genome shotgun (WGS) entry which is preliminary data.</text>
</comment>
<dbReference type="Proteomes" id="UP000619260">
    <property type="component" value="Unassembled WGS sequence"/>
</dbReference>
<evidence type="ECO:0008006" key="4">
    <source>
        <dbReference type="Google" id="ProtNLM"/>
    </source>
</evidence>
<dbReference type="InterPro" id="IPR057972">
    <property type="entry name" value="Terminase_7"/>
</dbReference>
<proteinExistence type="predicted"/>
<feature type="region of interest" description="Disordered" evidence="1">
    <location>
        <begin position="1"/>
        <end position="35"/>
    </location>
</feature>
<sequence>MGTRGPVPKRSVERRRRNSTGITTQVQPQSQLNAPPLDFPAHPVAARWYASLAESGQSHFYEPSDWAAACLVAFDLTRHLNSGRVSAQMLAALWSAMGDLLTTEAARRRVRMEIDRSVDDGEADAARVAVMAAYRRGVGAS</sequence>
<feature type="compositionally biased region" description="Polar residues" evidence="1">
    <location>
        <begin position="19"/>
        <end position="33"/>
    </location>
</feature>
<accession>A0A8J3YUJ8</accession>
<evidence type="ECO:0000256" key="1">
    <source>
        <dbReference type="SAM" id="MobiDB-lite"/>
    </source>
</evidence>
<name>A0A8J3YUJ8_9ACTN</name>
<evidence type="ECO:0000313" key="2">
    <source>
        <dbReference type="EMBL" id="GIJ50018.1"/>
    </source>
</evidence>
<reference evidence="2" key="1">
    <citation type="submission" date="2021-01" db="EMBL/GenBank/DDBJ databases">
        <title>Whole genome shotgun sequence of Virgisporangium aliadipatigenens NBRC 105644.</title>
        <authorList>
            <person name="Komaki H."/>
            <person name="Tamura T."/>
        </authorList>
    </citation>
    <scope>NUCLEOTIDE SEQUENCE</scope>
    <source>
        <strain evidence="2">NBRC 105644</strain>
    </source>
</reference>
<protein>
    <recommendedName>
        <fullName evidence="4">Terminase small subunit</fullName>
    </recommendedName>
</protein>
<keyword evidence="3" id="KW-1185">Reference proteome</keyword>
<evidence type="ECO:0000313" key="3">
    <source>
        <dbReference type="Proteomes" id="UP000619260"/>
    </source>
</evidence>
<dbReference type="AlphaFoldDB" id="A0A8J3YUJ8"/>
<gene>
    <name evidence="2" type="ORF">Val02_69040</name>
</gene>
<dbReference type="EMBL" id="BOPF01000032">
    <property type="protein sequence ID" value="GIJ50018.1"/>
    <property type="molecule type" value="Genomic_DNA"/>
</dbReference>
<dbReference type="Pfam" id="PF25673">
    <property type="entry name" value="Terminase_7"/>
    <property type="match status" value="1"/>
</dbReference>